<evidence type="ECO:0000256" key="4">
    <source>
        <dbReference type="ARBA" id="ARBA00022475"/>
    </source>
</evidence>
<dbReference type="PANTHER" id="PTHR33446">
    <property type="entry name" value="PROTEIN TONB-RELATED"/>
    <property type="match status" value="1"/>
</dbReference>
<dbReference type="Pfam" id="PF03544">
    <property type="entry name" value="TonB_C"/>
    <property type="match status" value="1"/>
</dbReference>
<dbReference type="Gene3D" id="3.30.1150.10">
    <property type="match status" value="1"/>
</dbReference>
<gene>
    <name evidence="12" type="ORF">JQ619_29040</name>
</gene>
<dbReference type="PROSITE" id="PS52015">
    <property type="entry name" value="TONB_CTD"/>
    <property type="match status" value="1"/>
</dbReference>
<organism evidence="12 13">
    <name type="scientific">Bradyrhizobium denitrificans</name>
    <dbReference type="NCBI Taxonomy" id="2734912"/>
    <lineage>
        <taxon>Bacteria</taxon>
        <taxon>Pseudomonadati</taxon>
        <taxon>Pseudomonadota</taxon>
        <taxon>Alphaproteobacteria</taxon>
        <taxon>Hyphomicrobiales</taxon>
        <taxon>Nitrobacteraceae</taxon>
        <taxon>Bradyrhizobium</taxon>
    </lineage>
</organism>
<feature type="compositionally biased region" description="Low complexity" evidence="10">
    <location>
        <begin position="123"/>
        <end position="139"/>
    </location>
</feature>
<reference evidence="13" key="1">
    <citation type="journal article" date="2021" name="ISME J.">
        <title>Evolutionary origin and ecological implication of a unique nif island in free-living Bradyrhizobium lineages.</title>
        <authorList>
            <person name="Tao J."/>
        </authorList>
    </citation>
    <scope>NUCLEOTIDE SEQUENCE [LARGE SCALE GENOMIC DNA]</scope>
    <source>
        <strain evidence="13">SZCCT0094</strain>
    </source>
</reference>
<sequence>MVEHKYQGASRRLWISAAIGALMLHGGGAALAVVHLNGQETDGGLGANGAEFALEMASPQVEDNDLPAGPDSDAAEAAPEQMQQTAEVKESDAVKDKPTETEEEADRVVTMNDPKKPEKEEQQQAVQQAEASVASAAQEESARKALDEAAPPAETAKAPNPGMGKDKQKLTNDWGRKISAYFELHKRYPEGKKRNGTVKVALVLSRAGKVMSASVMQSSGDSVFDQAALSMIHRSDPVPAPPSGLTDDQFSFSIDVNFNQKNK</sequence>
<evidence type="ECO:0000256" key="10">
    <source>
        <dbReference type="SAM" id="MobiDB-lite"/>
    </source>
</evidence>
<dbReference type="EMBL" id="JAFCLK010000033">
    <property type="protein sequence ID" value="MBR1139808.1"/>
    <property type="molecule type" value="Genomic_DNA"/>
</dbReference>
<keyword evidence="8" id="KW-1133">Transmembrane helix</keyword>
<feature type="compositionally biased region" description="Basic and acidic residues" evidence="10">
    <location>
        <begin position="87"/>
        <end position="100"/>
    </location>
</feature>
<feature type="domain" description="TonB C-terminal" evidence="11">
    <location>
        <begin position="170"/>
        <end position="263"/>
    </location>
</feature>
<evidence type="ECO:0000256" key="2">
    <source>
        <dbReference type="ARBA" id="ARBA00006555"/>
    </source>
</evidence>
<evidence type="ECO:0000256" key="6">
    <source>
        <dbReference type="ARBA" id="ARBA00022692"/>
    </source>
</evidence>
<feature type="region of interest" description="Disordered" evidence="10">
    <location>
        <begin position="61"/>
        <end position="171"/>
    </location>
</feature>
<keyword evidence="9" id="KW-0472">Membrane</keyword>
<dbReference type="InterPro" id="IPR037682">
    <property type="entry name" value="TonB_C"/>
</dbReference>
<evidence type="ECO:0000256" key="5">
    <source>
        <dbReference type="ARBA" id="ARBA00022519"/>
    </source>
</evidence>
<dbReference type="InterPro" id="IPR051045">
    <property type="entry name" value="TonB-dependent_transducer"/>
</dbReference>
<keyword evidence="5" id="KW-0997">Cell inner membrane</keyword>
<evidence type="ECO:0000256" key="3">
    <source>
        <dbReference type="ARBA" id="ARBA00022448"/>
    </source>
</evidence>
<evidence type="ECO:0000256" key="9">
    <source>
        <dbReference type="ARBA" id="ARBA00023136"/>
    </source>
</evidence>
<proteinExistence type="inferred from homology"/>
<evidence type="ECO:0000256" key="7">
    <source>
        <dbReference type="ARBA" id="ARBA00022927"/>
    </source>
</evidence>
<comment type="caution">
    <text evidence="12">The sequence shown here is derived from an EMBL/GenBank/DDBJ whole genome shotgun (WGS) entry which is preliminary data.</text>
</comment>
<keyword evidence="4" id="KW-1003">Cell membrane</keyword>
<comment type="similarity">
    <text evidence="2">Belongs to the TonB family.</text>
</comment>
<evidence type="ECO:0000256" key="8">
    <source>
        <dbReference type="ARBA" id="ARBA00022989"/>
    </source>
</evidence>
<feature type="compositionally biased region" description="Low complexity" evidence="10">
    <location>
        <begin position="149"/>
        <end position="161"/>
    </location>
</feature>
<evidence type="ECO:0000313" key="12">
    <source>
        <dbReference type="EMBL" id="MBR1139808.1"/>
    </source>
</evidence>
<dbReference type="RefSeq" id="WP_012041588.1">
    <property type="nucleotide sequence ID" value="NZ_JABFDP010000015.1"/>
</dbReference>
<name>A0ABS5GEZ8_9BRAD</name>
<dbReference type="InterPro" id="IPR006260">
    <property type="entry name" value="TonB/TolA_C"/>
</dbReference>
<dbReference type="NCBIfam" id="TIGR01352">
    <property type="entry name" value="tonB_Cterm"/>
    <property type="match status" value="1"/>
</dbReference>
<keyword evidence="3" id="KW-0813">Transport</keyword>
<evidence type="ECO:0000313" key="13">
    <source>
        <dbReference type="Proteomes" id="UP001314635"/>
    </source>
</evidence>
<keyword evidence="13" id="KW-1185">Reference proteome</keyword>
<keyword evidence="6" id="KW-0812">Transmembrane</keyword>
<evidence type="ECO:0000256" key="1">
    <source>
        <dbReference type="ARBA" id="ARBA00004383"/>
    </source>
</evidence>
<protein>
    <submittedName>
        <fullName evidence="12">Energy transducer TonB</fullName>
    </submittedName>
</protein>
<dbReference type="SUPFAM" id="SSF74653">
    <property type="entry name" value="TolA/TonB C-terminal domain"/>
    <property type="match status" value="1"/>
</dbReference>
<comment type="subcellular location">
    <subcellularLocation>
        <location evidence="1">Cell inner membrane</location>
        <topology evidence="1">Single-pass membrane protein</topology>
        <orientation evidence="1">Periplasmic side</orientation>
    </subcellularLocation>
</comment>
<dbReference type="PANTHER" id="PTHR33446:SF2">
    <property type="entry name" value="PROTEIN TONB"/>
    <property type="match status" value="1"/>
</dbReference>
<feature type="compositionally biased region" description="Basic and acidic residues" evidence="10">
    <location>
        <begin position="113"/>
        <end position="122"/>
    </location>
</feature>
<accession>A0ABS5GEZ8</accession>
<evidence type="ECO:0000259" key="11">
    <source>
        <dbReference type="PROSITE" id="PS52015"/>
    </source>
</evidence>
<dbReference type="Proteomes" id="UP001314635">
    <property type="component" value="Unassembled WGS sequence"/>
</dbReference>
<keyword evidence="7" id="KW-0653">Protein transport</keyword>